<feature type="transmembrane region" description="Helical" evidence="1">
    <location>
        <begin position="69"/>
        <end position="88"/>
    </location>
</feature>
<evidence type="ECO:0000256" key="1">
    <source>
        <dbReference type="SAM" id="Phobius"/>
    </source>
</evidence>
<reference evidence="2 3" key="1">
    <citation type="submission" date="2019-07" db="EMBL/GenBank/DDBJ databases">
        <title>New species of Amycolatopsis and Streptomyces.</title>
        <authorList>
            <person name="Duangmal K."/>
            <person name="Teo W.F.A."/>
            <person name="Lipun K."/>
        </authorList>
    </citation>
    <scope>NUCLEOTIDE SEQUENCE [LARGE SCALE GENOMIC DNA]</scope>
    <source>
        <strain evidence="2 3">NBRC 106415</strain>
    </source>
</reference>
<accession>A0A5N8XIG1</accession>
<feature type="transmembrane region" description="Helical" evidence="1">
    <location>
        <begin position="17"/>
        <end position="35"/>
    </location>
</feature>
<keyword evidence="1" id="KW-1133">Transmembrane helix</keyword>
<organism evidence="2 3">
    <name type="scientific">Streptomyces spongiae</name>
    <dbReference type="NCBI Taxonomy" id="565072"/>
    <lineage>
        <taxon>Bacteria</taxon>
        <taxon>Bacillati</taxon>
        <taxon>Actinomycetota</taxon>
        <taxon>Actinomycetes</taxon>
        <taxon>Kitasatosporales</taxon>
        <taxon>Streptomycetaceae</taxon>
        <taxon>Streptomyces</taxon>
    </lineage>
</organism>
<dbReference type="OrthoDB" id="4280200at2"/>
<gene>
    <name evidence="2" type="ORF">FNH08_19445</name>
</gene>
<name>A0A5N8XIG1_9ACTN</name>
<keyword evidence="1" id="KW-0472">Membrane</keyword>
<dbReference type="AlphaFoldDB" id="A0A5N8XIG1"/>
<protein>
    <submittedName>
        <fullName evidence="2">Uncharacterized protein</fullName>
    </submittedName>
</protein>
<dbReference type="RefSeq" id="WP_152772765.1">
    <property type="nucleotide sequence ID" value="NZ_VJZC01000128.1"/>
</dbReference>
<feature type="transmembrane region" description="Helical" evidence="1">
    <location>
        <begin position="41"/>
        <end position="62"/>
    </location>
</feature>
<proteinExistence type="predicted"/>
<keyword evidence="3" id="KW-1185">Reference proteome</keyword>
<keyword evidence="1" id="KW-0812">Transmembrane</keyword>
<comment type="caution">
    <text evidence="2">The sequence shown here is derived from an EMBL/GenBank/DDBJ whole genome shotgun (WGS) entry which is preliminary data.</text>
</comment>
<evidence type="ECO:0000313" key="2">
    <source>
        <dbReference type="EMBL" id="MPY59261.1"/>
    </source>
</evidence>
<sequence>MSFPYSGDSLEQFLSRARMMSAVAVPAYLALLLFLTKEEGWHWSFLVLCVLPPVAAVSGFLGKRDIRPGLAVAALVMAIAPLPLIGGLEALF</sequence>
<dbReference type="EMBL" id="VJZC01000128">
    <property type="protein sequence ID" value="MPY59261.1"/>
    <property type="molecule type" value="Genomic_DNA"/>
</dbReference>
<evidence type="ECO:0000313" key="3">
    <source>
        <dbReference type="Proteomes" id="UP000400924"/>
    </source>
</evidence>
<dbReference type="Proteomes" id="UP000400924">
    <property type="component" value="Unassembled WGS sequence"/>
</dbReference>